<dbReference type="AlphaFoldDB" id="A0A850HFG3"/>
<dbReference type="Gene3D" id="3.40.50.720">
    <property type="entry name" value="NAD(P)-binding Rossmann-like Domain"/>
    <property type="match status" value="1"/>
</dbReference>
<comment type="caution">
    <text evidence="3">The sequence shown here is derived from an EMBL/GenBank/DDBJ whole genome shotgun (WGS) entry which is preliminary data.</text>
</comment>
<dbReference type="RefSeq" id="WP_176274195.1">
    <property type="nucleotide sequence ID" value="NZ_JABWTA010000001.1"/>
</dbReference>
<evidence type="ECO:0000313" key="3">
    <source>
        <dbReference type="EMBL" id="NVE96031.1"/>
    </source>
</evidence>
<dbReference type="Pfam" id="PF13561">
    <property type="entry name" value="adh_short_C2"/>
    <property type="match status" value="1"/>
</dbReference>
<dbReference type="InterPro" id="IPR036291">
    <property type="entry name" value="NAD(P)-bd_dom_sf"/>
</dbReference>
<name>A0A850HFG3_9SPHN</name>
<keyword evidence="4" id="KW-1185">Reference proteome</keyword>
<dbReference type="GO" id="GO:0016491">
    <property type="term" value="F:oxidoreductase activity"/>
    <property type="evidence" value="ECO:0007669"/>
    <property type="project" value="UniProtKB-KW"/>
</dbReference>
<evidence type="ECO:0000256" key="2">
    <source>
        <dbReference type="ARBA" id="ARBA00023002"/>
    </source>
</evidence>
<dbReference type="PROSITE" id="PS00061">
    <property type="entry name" value="ADH_SHORT"/>
    <property type="match status" value="1"/>
</dbReference>
<dbReference type="PANTHER" id="PTHR24321:SF8">
    <property type="entry name" value="ESTRADIOL 17-BETA-DEHYDROGENASE 8-RELATED"/>
    <property type="match status" value="1"/>
</dbReference>
<dbReference type="InterPro" id="IPR002347">
    <property type="entry name" value="SDR_fam"/>
</dbReference>
<organism evidence="3 4">
    <name type="scientific">Altererythrobacter lutimaris</name>
    <dbReference type="NCBI Taxonomy" id="2743979"/>
    <lineage>
        <taxon>Bacteria</taxon>
        <taxon>Pseudomonadati</taxon>
        <taxon>Pseudomonadota</taxon>
        <taxon>Alphaproteobacteria</taxon>
        <taxon>Sphingomonadales</taxon>
        <taxon>Erythrobacteraceae</taxon>
        <taxon>Altererythrobacter</taxon>
    </lineage>
</organism>
<gene>
    <name evidence="3" type="ORF">HUO12_14090</name>
</gene>
<dbReference type="PRINTS" id="PR00080">
    <property type="entry name" value="SDRFAMILY"/>
</dbReference>
<keyword evidence="2" id="KW-0560">Oxidoreductase</keyword>
<dbReference type="SUPFAM" id="SSF51735">
    <property type="entry name" value="NAD(P)-binding Rossmann-fold domains"/>
    <property type="match status" value="1"/>
</dbReference>
<proteinExistence type="inferred from homology"/>
<comment type="similarity">
    <text evidence="1">Belongs to the short-chain dehydrogenases/reductases (SDR) family.</text>
</comment>
<dbReference type="PRINTS" id="PR00081">
    <property type="entry name" value="GDHRDH"/>
</dbReference>
<protein>
    <submittedName>
        <fullName evidence="3">SDR family oxidoreductase</fullName>
    </submittedName>
</protein>
<dbReference type="Proteomes" id="UP000546031">
    <property type="component" value="Unassembled WGS sequence"/>
</dbReference>
<evidence type="ECO:0000313" key="4">
    <source>
        <dbReference type="Proteomes" id="UP000546031"/>
    </source>
</evidence>
<dbReference type="PANTHER" id="PTHR24321">
    <property type="entry name" value="DEHYDROGENASES, SHORT CHAIN"/>
    <property type="match status" value="1"/>
</dbReference>
<reference evidence="3 4" key="1">
    <citation type="submission" date="2020-06" db="EMBL/GenBank/DDBJ databases">
        <title>Altererythrobacter lutimaris sp. nov., a marine bacterium isolated from a tidal flat.</title>
        <authorList>
            <person name="Kim D."/>
            <person name="Yoo Y."/>
            <person name="Kim J.-J."/>
        </authorList>
    </citation>
    <scope>NUCLEOTIDE SEQUENCE [LARGE SCALE GENOMIC DNA]</scope>
    <source>
        <strain evidence="3 4">JGD-16</strain>
    </source>
</reference>
<accession>A0A850HFG3</accession>
<evidence type="ECO:0000256" key="1">
    <source>
        <dbReference type="ARBA" id="ARBA00006484"/>
    </source>
</evidence>
<dbReference type="InterPro" id="IPR020904">
    <property type="entry name" value="Sc_DH/Rdtase_CS"/>
</dbReference>
<sequence>MARLSGKTAIITGATGGIGSSTARKFLDKGANVVLAGRDQGRLEQTRDALGGGDAIGICAGQPSQEDDVAALVAKAKETFGKLDIFVANAGSEGKVMPICMAEVADLDSVYHANIRSTFLAIKHAGLAMQEGGGGSIVAISSVAGQVGVAGIGPYAASKHAISGLVKVGALELAQAGVRVNAVAPAPIDNDMMQSIEAQASPDDPSLARQGFTGLIAMGRYGSNEEVANMVTFLASDDASYCTGSIYAVDGGFMAA</sequence>
<dbReference type="EMBL" id="JABWTA010000001">
    <property type="protein sequence ID" value="NVE96031.1"/>
    <property type="molecule type" value="Genomic_DNA"/>
</dbReference>
<dbReference type="CDD" id="cd05233">
    <property type="entry name" value="SDR_c"/>
    <property type="match status" value="1"/>
</dbReference>
<dbReference type="FunFam" id="3.40.50.720:FF:000084">
    <property type="entry name" value="Short-chain dehydrogenase reductase"/>
    <property type="match status" value="1"/>
</dbReference>